<dbReference type="SUPFAM" id="SSF56349">
    <property type="entry name" value="DNA breaking-rejoining enzymes"/>
    <property type="match status" value="1"/>
</dbReference>
<dbReference type="InParanoid" id="A0A6P7FF34"/>
<protein>
    <submittedName>
        <fullName evidence="2">Uncharacterized protein LOC114329460</fullName>
    </submittedName>
</protein>
<dbReference type="GO" id="GO:0003677">
    <property type="term" value="F:DNA binding"/>
    <property type="evidence" value="ECO:0007669"/>
    <property type="project" value="InterPro"/>
</dbReference>
<dbReference type="RefSeq" id="XP_028134376.1">
    <property type="nucleotide sequence ID" value="XM_028278575.1"/>
</dbReference>
<name>A0A6P7FF34_DIAVI</name>
<dbReference type="InterPro" id="IPR013762">
    <property type="entry name" value="Integrase-like_cat_sf"/>
</dbReference>
<keyword evidence="1" id="KW-0233">DNA recombination</keyword>
<dbReference type="AlphaFoldDB" id="A0A6P7FF34"/>
<gene>
    <name evidence="2" type="primary">LOC114329460</name>
</gene>
<dbReference type="GO" id="GO:0015074">
    <property type="term" value="P:DNA integration"/>
    <property type="evidence" value="ECO:0007669"/>
    <property type="project" value="InterPro"/>
</dbReference>
<evidence type="ECO:0000313" key="2">
    <source>
        <dbReference type="RefSeq" id="XP_028134376.1"/>
    </source>
</evidence>
<reference evidence="2" key="1">
    <citation type="submission" date="2025-08" db="UniProtKB">
        <authorList>
            <consortium name="RefSeq"/>
        </authorList>
    </citation>
    <scope>IDENTIFICATION</scope>
    <source>
        <tissue evidence="2">Whole insect</tissue>
    </source>
</reference>
<dbReference type="InterPro" id="IPR011010">
    <property type="entry name" value="DNA_brk_join_enz"/>
</dbReference>
<organism evidence="2">
    <name type="scientific">Diabrotica virgifera virgifera</name>
    <name type="common">western corn rootworm</name>
    <dbReference type="NCBI Taxonomy" id="50390"/>
    <lineage>
        <taxon>Eukaryota</taxon>
        <taxon>Metazoa</taxon>
        <taxon>Ecdysozoa</taxon>
        <taxon>Arthropoda</taxon>
        <taxon>Hexapoda</taxon>
        <taxon>Insecta</taxon>
        <taxon>Pterygota</taxon>
        <taxon>Neoptera</taxon>
        <taxon>Endopterygota</taxon>
        <taxon>Coleoptera</taxon>
        <taxon>Polyphaga</taxon>
        <taxon>Cucujiformia</taxon>
        <taxon>Chrysomeloidea</taxon>
        <taxon>Chrysomelidae</taxon>
        <taxon>Galerucinae</taxon>
        <taxon>Diabroticina</taxon>
        <taxon>Diabroticites</taxon>
        <taxon>Diabrotica</taxon>
    </lineage>
</organism>
<dbReference type="GO" id="GO:0006310">
    <property type="term" value="P:DNA recombination"/>
    <property type="evidence" value="ECO:0007669"/>
    <property type="project" value="UniProtKB-KW"/>
</dbReference>
<accession>A0A6P7FF34</accession>
<sequence>MMKVCVILGIAGALRSEELINLKISDVENKDNILVVHIPKTKTNKPRMFVVTSEFEGKVKSIELFNKYLSLRSKHTPHNRFFITYRNGKCTVQPVGIHTFGSIPI</sequence>
<evidence type="ECO:0000256" key="1">
    <source>
        <dbReference type="ARBA" id="ARBA00023172"/>
    </source>
</evidence>
<proteinExistence type="predicted"/>
<dbReference type="Gene3D" id="1.10.443.10">
    <property type="entry name" value="Intergrase catalytic core"/>
    <property type="match status" value="1"/>
</dbReference>